<gene>
    <name evidence="8" type="ORF">PDENDC454_01005</name>
</gene>
<evidence type="ECO:0000313" key="8">
    <source>
        <dbReference type="EMBL" id="EHQ64140.1"/>
    </source>
</evidence>
<comment type="caution">
    <text evidence="8">The sequence shown here is derived from an EMBL/GenBank/DDBJ whole genome shotgun (WGS) entry which is preliminary data.</text>
</comment>
<accession>H3S9M2</accession>
<sequence>MKNKNLMLLIKYGIIGLINTAVGLSTTYMLYWGVGLSHLLSTALGNFLGLLGSFVLNKKYTFKHNGNLLIIFSRFLLVCILTYILSYVVLHSILMKIKSNYIGEDYFMNLIILVESGFYTLLSFFFHKLFTFK</sequence>
<feature type="transmembrane region" description="Helical" evidence="6">
    <location>
        <begin position="106"/>
        <end position="126"/>
    </location>
</feature>
<dbReference type="Proteomes" id="UP000003900">
    <property type="component" value="Unassembled WGS sequence"/>
</dbReference>
<organism evidence="8 9">
    <name type="scientific">Paenibacillus dendritiformis C454</name>
    <dbReference type="NCBI Taxonomy" id="1131935"/>
    <lineage>
        <taxon>Bacteria</taxon>
        <taxon>Bacillati</taxon>
        <taxon>Bacillota</taxon>
        <taxon>Bacilli</taxon>
        <taxon>Bacillales</taxon>
        <taxon>Paenibacillaceae</taxon>
        <taxon>Paenibacillus</taxon>
    </lineage>
</organism>
<dbReference type="OrthoDB" id="9812049at2"/>
<dbReference type="Pfam" id="PF04138">
    <property type="entry name" value="GtrA_DPMS_TM"/>
    <property type="match status" value="1"/>
</dbReference>
<evidence type="ECO:0000259" key="7">
    <source>
        <dbReference type="Pfam" id="PF04138"/>
    </source>
</evidence>
<dbReference type="RefSeq" id="WP_006674711.1">
    <property type="nucleotide sequence ID" value="NZ_AHKH01000002.1"/>
</dbReference>
<evidence type="ECO:0000256" key="6">
    <source>
        <dbReference type="SAM" id="Phobius"/>
    </source>
</evidence>
<dbReference type="EMBL" id="AHKH01000002">
    <property type="protein sequence ID" value="EHQ64140.1"/>
    <property type="molecule type" value="Genomic_DNA"/>
</dbReference>
<feature type="transmembrane region" description="Helical" evidence="6">
    <location>
        <begin position="68"/>
        <end position="94"/>
    </location>
</feature>
<evidence type="ECO:0000256" key="4">
    <source>
        <dbReference type="ARBA" id="ARBA00022989"/>
    </source>
</evidence>
<keyword evidence="4 6" id="KW-1133">Transmembrane helix</keyword>
<proteinExistence type="inferred from homology"/>
<dbReference type="PANTHER" id="PTHR38459">
    <property type="entry name" value="PROPHAGE BACTOPRENOL-LINKED GLUCOSE TRANSLOCASE HOMOLOG"/>
    <property type="match status" value="1"/>
</dbReference>
<evidence type="ECO:0000256" key="2">
    <source>
        <dbReference type="ARBA" id="ARBA00009399"/>
    </source>
</evidence>
<dbReference type="PATRIC" id="fig|1131935.3.peg.188"/>
<feature type="transmembrane region" description="Helical" evidence="6">
    <location>
        <begin position="12"/>
        <end position="32"/>
    </location>
</feature>
<evidence type="ECO:0000313" key="9">
    <source>
        <dbReference type="Proteomes" id="UP000003900"/>
    </source>
</evidence>
<protein>
    <submittedName>
        <fullName evidence="8">GtrA family protein</fullName>
    </submittedName>
</protein>
<feature type="domain" description="GtrA/DPMS transmembrane" evidence="7">
    <location>
        <begin position="11"/>
        <end position="132"/>
    </location>
</feature>
<dbReference type="GO" id="GO:0005886">
    <property type="term" value="C:plasma membrane"/>
    <property type="evidence" value="ECO:0007669"/>
    <property type="project" value="TreeGrafter"/>
</dbReference>
<evidence type="ECO:0000256" key="1">
    <source>
        <dbReference type="ARBA" id="ARBA00004141"/>
    </source>
</evidence>
<dbReference type="AlphaFoldDB" id="H3S9M2"/>
<evidence type="ECO:0000256" key="3">
    <source>
        <dbReference type="ARBA" id="ARBA00022692"/>
    </source>
</evidence>
<dbReference type="InterPro" id="IPR051401">
    <property type="entry name" value="GtrA_CellWall_Glycosyl"/>
</dbReference>
<comment type="similarity">
    <text evidence="2">Belongs to the GtrA family.</text>
</comment>
<name>H3S9M2_9BACL</name>
<dbReference type="GO" id="GO:0000271">
    <property type="term" value="P:polysaccharide biosynthetic process"/>
    <property type="evidence" value="ECO:0007669"/>
    <property type="project" value="InterPro"/>
</dbReference>
<dbReference type="STRING" id="1131935.PDENDC454_01005"/>
<evidence type="ECO:0000256" key="5">
    <source>
        <dbReference type="ARBA" id="ARBA00023136"/>
    </source>
</evidence>
<reference evidence="8 9" key="1">
    <citation type="journal article" date="2012" name="J. Bacteriol.">
        <title>Genome Sequence of the Pattern-Forming Social Bacterium Paenibacillus dendritiformis C454 Chiral Morphotype.</title>
        <authorList>
            <person name="Sirota-Madi A."/>
            <person name="Olender T."/>
            <person name="Helman Y."/>
            <person name="Brainis I."/>
            <person name="Finkelshtein A."/>
            <person name="Roth D."/>
            <person name="Hagai E."/>
            <person name="Leshkowitz D."/>
            <person name="Brodsky L."/>
            <person name="Galatenko V."/>
            <person name="Nikolaev V."/>
            <person name="Gutnick D.L."/>
            <person name="Lancet D."/>
            <person name="Ben-Jacob E."/>
        </authorList>
    </citation>
    <scope>NUCLEOTIDE SEQUENCE [LARGE SCALE GENOMIC DNA]</scope>
    <source>
        <strain evidence="8 9">C454</strain>
    </source>
</reference>
<keyword evidence="3 6" id="KW-0812">Transmembrane</keyword>
<dbReference type="PANTHER" id="PTHR38459:SF1">
    <property type="entry name" value="PROPHAGE BACTOPRENOL-LINKED GLUCOSE TRANSLOCASE HOMOLOG"/>
    <property type="match status" value="1"/>
</dbReference>
<keyword evidence="9" id="KW-1185">Reference proteome</keyword>
<comment type="subcellular location">
    <subcellularLocation>
        <location evidence="1">Membrane</location>
        <topology evidence="1">Multi-pass membrane protein</topology>
    </subcellularLocation>
</comment>
<dbReference type="InterPro" id="IPR007267">
    <property type="entry name" value="GtrA_DPMS_TM"/>
</dbReference>
<feature type="transmembrane region" description="Helical" evidence="6">
    <location>
        <begin position="38"/>
        <end position="56"/>
    </location>
</feature>
<keyword evidence="5 6" id="KW-0472">Membrane</keyword>